<reference evidence="3" key="1">
    <citation type="journal article" date="2023" name="IMA Fungus">
        <title>Comparative genomic study of the Penicillium genus elucidates a diverse pangenome and 15 lateral gene transfer events.</title>
        <authorList>
            <person name="Petersen C."/>
            <person name="Sorensen T."/>
            <person name="Nielsen M.R."/>
            <person name="Sondergaard T.E."/>
            <person name="Sorensen J.L."/>
            <person name="Fitzpatrick D.A."/>
            <person name="Frisvad J.C."/>
            <person name="Nielsen K.L."/>
        </authorList>
    </citation>
    <scope>NUCLEOTIDE SEQUENCE</scope>
    <source>
        <strain evidence="3">IBT 17514</strain>
    </source>
</reference>
<gene>
    <name evidence="3" type="ORF">N7493_006719</name>
</gene>
<dbReference type="AlphaFoldDB" id="A0AAD6HJ80"/>
<evidence type="ECO:0000313" key="3">
    <source>
        <dbReference type="EMBL" id="KAJ5719841.1"/>
    </source>
</evidence>
<sequence length="63" mass="6694">MPASVGESQSLQRQKRNTGEADKTGEIVEVLGGAGNPPYKFDDRHESIVVPGPDAQIISASEE</sequence>
<proteinExistence type="predicted"/>
<evidence type="ECO:0000256" key="1">
    <source>
        <dbReference type="SAM" id="MobiDB-lite"/>
    </source>
</evidence>
<reference evidence="3" key="2">
    <citation type="submission" date="2023-01" db="EMBL/GenBank/DDBJ databases">
        <authorList>
            <person name="Petersen C."/>
        </authorList>
    </citation>
    <scope>NUCLEOTIDE SEQUENCE</scope>
    <source>
        <strain evidence="3">IBT 17514</strain>
    </source>
</reference>
<evidence type="ECO:0000259" key="2">
    <source>
        <dbReference type="Pfam" id="PF08940"/>
    </source>
</evidence>
<keyword evidence="4" id="KW-1185">Reference proteome</keyword>
<dbReference type="InterPro" id="IPR015035">
    <property type="entry name" value="DUF1918"/>
</dbReference>
<feature type="domain" description="DUF1918" evidence="2">
    <location>
        <begin position="1"/>
        <end position="57"/>
    </location>
</feature>
<comment type="caution">
    <text evidence="3">The sequence shown here is derived from an EMBL/GenBank/DDBJ whole genome shotgun (WGS) entry which is preliminary data.</text>
</comment>
<protein>
    <recommendedName>
        <fullName evidence="2">DUF1918 domain-containing protein</fullName>
    </recommendedName>
</protein>
<accession>A0AAD6HJ80</accession>
<feature type="region of interest" description="Disordered" evidence="1">
    <location>
        <begin position="1"/>
        <end position="45"/>
    </location>
</feature>
<feature type="compositionally biased region" description="Polar residues" evidence="1">
    <location>
        <begin position="1"/>
        <end position="12"/>
    </location>
</feature>
<evidence type="ECO:0000313" key="4">
    <source>
        <dbReference type="Proteomes" id="UP001215712"/>
    </source>
</evidence>
<dbReference type="EMBL" id="JAQJAN010000009">
    <property type="protein sequence ID" value="KAJ5719841.1"/>
    <property type="molecule type" value="Genomic_DNA"/>
</dbReference>
<name>A0AAD6HJ80_9EURO</name>
<dbReference type="Pfam" id="PF08940">
    <property type="entry name" value="DUF1918"/>
    <property type="match status" value="1"/>
</dbReference>
<organism evidence="3 4">
    <name type="scientific">Penicillium malachiteum</name>
    <dbReference type="NCBI Taxonomy" id="1324776"/>
    <lineage>
        <taxon>Eukaryota</taxon>
        <taxon>Fungi</taxon>
        <taxon>Dikarya</taxon>
        <taxon>Ascomycota</taxon>
        <taxon>Pezizomycotina</taxon>
        <taxon>Eurotiomycetes</taxon>
        <taxon>Eurotiomycetidae</taxon>
        <taxon>Eurotiales</taxon>
        <taxon>Aspergillaceae</taxon>
        <taxon>Penicillium</taxon>
    </lineage>
</organism>
<dbReference type="SUPFAM" id="SSF50118">
    <property type="entry name" value="Cell growth inhibitor/plasmid maintenance toxic component"/>
    <property type="match status" value="1"/>
</dbReference>
<feature type="compositionally biased region" description="Basic and acidic residues" evidence="1">
    <location>
        <begin position="17"/>
        <end position="26"/>
    </location>
</feature>
<dbReference type="Proteomes" id="UP001215712">
    <property type="component" value="Unassembled WGS sequence"/>
</dbReference>
<dbReference type="Gene3D" id="2.30.30.440">
    <property type="entry name" value="Domain of unknown function DUF1918"/>
    <property type="match status" value="1"/>
</dbReference>